<keyword evidence="5" id="KW-1185">Reference proteome</keyword>
<dbReference type="InterPro" id="IPR008971">
    <property type="entry name" value="HSP40/DnaJ_pept-bd"/>
</dbReference>
<dbReference type="Proteomes" id="UP001604336">
    <property type="component" value="Unassembled WGS sequence"/>
</dbReference>
<dbReference type="InterPro" id="IPR051339">
    <property type="entry name" value="DnaJ_subfamily_B"/>
</dbReference>
<evidence type="ECO:0000256" key="1">
    <source>
        <dbReference type="ARBA" id="ARBA00023186"/>
    </source>
</evidence>
<dbReference type="CDD" id="cd10747">
    <property type="entry name" value="DnaJ_C"/>
    <property type="match status" value="1"/>
</dbReference>
<feature type="compositionally biased region" description="Basic residues" evidence="2">
    <location>
        <begin position="79"/>
        <end position="93"/>
    </location>
</feature>
<dbReference type="FunFam" id="2.60.260.20:FF:000006">
    <property type="entry name" value="DnaJ subfamily B member 13"/>
    <property type="match status" value="1"/>
</dbReference>
<dbReference type="SUPFAM" id="SSF49493">
    <property type="entry name" value="HSP40/DnaJ peptide-binding domain"/>
    <property type="match status" value="2"/>
</dbReference>
<sequence>MAEHSSRSYAQDFHHFLRLGRVCRACKSFVSSCYPDKNNASPKKAEIDEKKPKSIEEDDFKSPKSRNSDEEVMHDSRLKPHGSPKSLFKHKSSDKHFKSSPLWSPPVSRSGSHCPLLSRSRSHCPLLSRSTSRNQTSAATGSHSKSMSRRNSVDGAAVGASLSRISSRRKGSTPIMYSNSNGLIKPPSIEQQLECTLEELCFGCIKKIKIIRDAVTYNGQIIEEDEVLTVKVKPGWTKGTQITFEGMGNETPGTYPADVTFIVAEKGHPLFIREGDDLHLMKEIPLVKALTGCNISVPLLGGQEMNLKIDDIIYHGYEMIVQGQGMAMQKESGKRGDLLIKFLVKFPVELTNQQRSDVVNILMDDC</sequence>
<evidence type="ECO:0000313" key="5">
    <source>
        <dbReference type="Proteomes" id="UP001604336"/>
    </source>
</evidence>
<dbReference type="FunFam" id="2.60.260.20:FF:000015">
    <property type="entry name" value="Heat shock protein 40"/>
    <property type="match status" value="1"/>
</dbReference>
<gene>
    <name evidence="4" type="ORF">Adt_18753</name>
</gene>
<keyword evidence="1" id="KW-0143">Chaperone</keyword>
<comment type="caution">
    <text evidence="4">The sequence shown here is derived from an EMBL/GenBank/DDBJ whole genome shotgun (WGS) entry which is preliminary data.</text>
</comment>
<feature type="compositionally biased region" description="Polar residues" evidence="2">
    <location>
        <begin position="128"/>
        <end position="145"/>
    </location>
</feature>
<proteinExistence type="predicted"/>
<evidence type="ECO:0000256" key="2">
    <source>
        <dbReference type="SAM" id="MobiDB-lite"/>
    </source>
</evidence>
<evidence type="ECO:0000259" key="3">
    <source>
        <dbReference type="Pfam" id="PF01556"/>
    </source>
</evidence>
<dbReference type="PANTHER" id="PTHR24078">
    <property type="entry name" value="DNAJ HOMOLOG SUBFAMILY C MEMBER"/>
    <property type="match status" value="1"/>
</dbReference>
<feature type="compositionally biased region" description="Basic and acidic residues" evidence="2">
    <location>
        <begin position="43"/>
        <end position="78"/>
    </location>
</feature>
<dbReference type="Pfam" id="PF01556">
    <property type="entry name" value="DnaJ_C"/>
    <property type="match status" value="1"/>
</dbReference>
<reference evidence="5" key="1">
    <citation type="submission" date="2024-07" db="EMBL/GenBank/DDBJ databases">
        <title>Two chromosome-level genome assemblies of Korean endemic species Abeliophyllum distichum and Forsythia ovata (Oleaceae).</title>
        <authorList>
            <person name="Jang H."/>
        </authorList>
    </citation>
    <scope>NUCLEOTIDE SEQUENCE [LARGE SCALE GENOMIC DNA]</scope>
</reference>
<feature type="region of interest" description="Disordered" evidence="2">
    <location>
        <begin position="36"/>
        <end position="109"/>
    </location>
</feature>
<dbReference type="AlphaFoldDB" id="A0ABD1TKS1"/>
<name>A0ABD1TKS1_9LAMI</name>
<organism evidence="4 5">
    <name type="scientific">Abeliophyllum distichum</name>
    <dbReference type="NCBI Taxonomy" id="126358"/>
    <lineage>
        <taxon>Eukaryota</taxon>
        <taxon>Viridiplantae</taxon>
        <taxon>Streptophyta</taxon>
        <taxon>Embryophyta</taxon>
        <taxon>Tracheophyta</taxon>
        <taxon>Spermatophyta</taxon>
        <taxon>Magnoliopsida</taxon>
        <taxon>eudicotyledons</taxon>
        <taxon>Gunneridae</taxon>
        <taxon>Pentapetalae</taxon>
        <taxon>asterids</taxon>
        <taxon>lamiids</taxon>
        <taxon>Lamiales</taxon>
        <taxon>Oleaceae</taxon>
        <taxon>Forsythieae</taxon>
        <taxon>Abeliophyllum</taxon>
    </lineage>
</organism>
<dbReference type="Gene3D" id="2.60.260.20">
    <property type="entry name" value="Urease metallochaperone UreE, N-terminal domain"/>
    <property type="match status" value="2"/>
</dbReference>
<accession>A0ABD1TKS1</accession>
<dbReference type="EMBL" id="JBFOLK010000005">
    <property type="protein sequence ID" value="KAL2513153.1"/>
    <property type="molecule type" value="Genomic_DNA"/>
</dbReference>
<feature type="region of interest" description="Disordered" evidence="2">
    <location>
        <begin position="125"/>
        <end position="171"/>
    </location>
</feature>
<protein>
    <submittedName>
        <fullName evidence="4">HSP40/DnaJ peptide-binding protein</fullName>
    </submittedName>
</protein>
<dbReference type="InterPro" id="IPR002939">
    <property type="entry name" value="DnaJ_C"/>
</dbReference>
<evidence type="ECO:0000313" key="4">
    <source>
        <dbReference type="EMBL" id="KAL2513153.1"/>
    </source>
</evidence>
<dbReference type="PANTHER" id="PTHR24078:SF574">
    <property type="entry name" value="CHAPERONE DNAJ C-TERMINAL DOMAIN-CONTAINING PROTEIN"/>
    <property type="match status" value="1"/>
</dbReference>
<feature type="domain" description="Chaperone DnaJ C-terminal" evidence="3">
    <location>
        <begin position="189"/>
        <end position="347"/>
    </location>
</feature>